<comment type="caution">
    <text evidence="2">The sequence shown here is derived from an EMBL/GenBank/DDBJ whole genome shotgun (WGS) entry which is preliminary data.</text>
</comment>
<dbReference type="Pfam" id="PF24840">
    <property type="entry name" value="NTF2_SigF"/>
    <property type="match status" value="1"/>
</dbReference>
<proteinExistence type="predicted"/>
<dbReference type="AlphaFoldDB" id="A0AAW1TGA1"/>
<evidence type="ECO:0000313" key="2">
    <source>
        <dbReference type="EMBL" id="KAK9867511.1"/>
    </source>
</evidence>
<evidence type="ECO:0000259" key="1">
    <source>
        <dbReference type="Pfam" id="PF24840"/>
    </source>
</evidence>
<feature type="domain" description="SigF-like NTF2-like" evidence="1">
    <location>
        <begin position="1"/>
        <end position="150"/>
    </location>
</feature>
<gene>
    <name evidence="2" type="ORF">WJX84_012075</name>
</gene>
<sequence>MQKPQTEIYEICKPLLQGTPAEQQQIIDKVFTDDAIFTHPFIISRGKHSIVKTYQMWGLINKHIGFAIERAVISDEGDLLVLVDFNSHEYPWFWPFSFPIMKLHYDIKLRMVDTPEGKKFTSQDDHFRITETFMEIPGLCLLLPFISGLQEAWGWLLTQGMTLILAAFSRGQQHLEKTQ</sequence>
<dbReference type="Proteomes" id="UP001485043">
    <property type="component" value="Unassembled WGS sequence"/>
</dbReference>
<keyword evidence="3" id="KW-1185">Reference proteome</keyword>
<dbReference type="PANTHER" id="PTHR35393:SF1">
    <property type="entry name" value="SNOAL-LIKE DOMAIN-CONTAINING PROTEIN"/>
    <property type="match status" value="1"/>
</dbReference>
<evidence type="ECO:0000313" key="3">
    <source>
        <dbReference type="Proteomes" id="UP001485043"/>
    </source>
</evidence>
<organism evidence="2 3">
    <name type="scientific">Apatococcus fuscideae</name>
    <dbReference type="NCBI Taxonomy" id="2026836"/>
    <lineage>
        <taxon>Eukaryota</taxon>
        <taxon>Viridiplantae</taxon>
        <taxon>Chlorophyta</taxon>
        <taxon>core chlorophytes</taxon>
        <taxon>Trebouxiophyceae</taxon>
        <taxon>Chlorellales</taxon>
        <taxon>Chlorellaceae</taxon>
        <taxon>Apatococcus</taxon>
    </lineage>
</organism>
<dbReference type="PANTHER" id="PTHR35393">
    <property type="entry name" value="CHROMOSOME 1, WHOLE GENOME SHOTGUN SEQUENCE"/>
    <property type="match status" value="1"/>
</dbReference>
<protein>
    <recommendedName>
        <fullName evidence="1">SigF-like NTF2-like domain-containing protein</fullName>
    </recommendedName>
</protein>
<dbReference type="InterPro" id="IPR057514">
    <property type="entry name" value="NTF2_SigF"/>
</dbReference>
<accession>A0AAW1TGA1</accession>
<name>A0AAW1TGA1_9CHLO</name>
<dbReference type="EMBL" id="JALJOV010000083">
    <property type="protein sequence ID" value="KAK9867511.1"/>
    <property type="molecule type" value="Genomic_DNA"/>
</dbReference>
<reference evidence="2 3" key="1">
    <citation type="journal article" date="2024" name="Nat. Commun.">
        <title>Phylogenomics reveals the evolutionary origins of lichenization in chlorophyte algae.</title>
        <authorList>
            <person name="Puginier C."/>
            <person name="Libourel C."/>
            <person name="Otte J."/>
            <person name="Skaloud P."/>
            <person name="Haon M."/>
            <person name="Grisel S."/>
            <person name="Petersen M."/>
            <person name="Berrin J.G."/>
            <person name="Delaux P.M."/>
            <person name="Dal Grande F."/>
            <person name="Keller J."/>
        </authorList>
    </citation>
    <scope>NUCLEOTIDE SEQUENCE [LARGE SCALE GENOMIC DNA]</scope>
    <source>
        <strain evidence="2 3">SAG 2523</strain>
    </source>
</reference>